<feature type="chain" id="PRO_5046819669" evidence="4">
    <location>
        <begin position="28"/>
        <end position="545"/>
    </location>
</feature>
<evidence type="ECO:0000256" key="3">
    <source>
        <dbReference type="ARBA" id="ARBA00023002"/>
    </source>
</evidence>
<dbReference type="InterPro" id="IPR018391">
    <property type="entry name" value="PQQ_b-propeller_rpt"/>
</dbReference>
<dbReference type="Proteomes" id="UP001521209">
    <property type="component" value="Unassembled WGS sequence"/>
</dbReference>
<dbReference type="InterPro" id="IPR011047">
    <property type="entry name" value="Quinoprotein_ADH-like_sf"/>
</dbReference>
<accession>A0ABS9DTP1</accession>
<dbReference type="Gene3D" id="2.140.10.10">
    <property type="entry name" value="Quinoprotein alcohol dehydrogenase-like superfamily"/>
    <property type="match status" value="1"/>
</dbReference>
<organism evidence="6 7">
    <name type="scientific">Acidiphilium iwatense</name>
    <dbReference type="NCBI Taxonomy" id="768198"/>
    <lineage>
        <taxon>Bacteria</taxon>
        <taxon>Pseudomonadati</taxon>
        <taxon>Pseudomonadota</taxon>
        <taxon>Alphaproteobacteria</taxon>
        <taxon>Acetobacterales</taxon>
        <taxon>Acidocellaceae</taxon>
        <taxon>Acidiphilium</taxon>
    </lineage>
</organism>
<keyword evidence="7" id="KW-1185">Reference proteome</keyword>
<feature type="domain" description="Pyrrolo-quinoline quinone repeat" evidence="5">
    <location>
        <begin position="366"/>
        <end position="519"/>
    </location>
</feature>
<evidence type="ECO:0000256" key="4">
    <source>
        <dbReference type="SAM" id="SignalP"/>
    </source>
</evidence>
<dbReference type="SUPFAM" id="SSF50998">
    <property type="entry name" value="Quinoprotein alcohol dehydrogenase-like"/>
    <property type="match status" value="1"/>
</dbReference>
<protein>
    <submittedName>
        <fullName evidence="6">PQQ-binding-like beta-propeller repeat protein</fullName>
    </submittedName>
</protein>
<keyword evidence="4" id="KW-0732">Signal</keyword>
<feature type="domain" description="Pyrrolo-quinoline quinone repeat" evidence="5">
    <location>
        <begin position="33"/>
        <end position="356"/>
    </location>
</feature>
<reference evidence="6 7" key="1">
    <citation type="submission" date="2022-01" db="EMBL/GenBank/DDBJ databases">
        <authorList>
            <person name="Won M."/>
            <person name="Kim S.-J."/>
            <person name="Kwon S.-W."/>
        </authorList>
    </citation>
    <scope>NUCLEOTIDE SEQUENCE [LARGE SCALE GENOMIC DNA]</scope>
    <source>
        <strain evidence="6 7">KCTC 23505</strain>
    </source>
</reference>
<name>A0ABS9DTP1_9PROT</name>
<gene>
    <name evidence="6" type="ORF">L2A60_05285</name>
</gene>
<dbReference type="RefSeq" id="WP_235703331.1">
    <property type="nucleotide sequence ID" value="NZ_JAKGBZ010000007.1"/>
</dbReference>
<evidence type="ECO:0000313" key="7">
    <source>
        <dbReference type="Proteomes" id="UP001521209"/>
    </source>
</evidence>
<proteinExistence type="inferred from homology"/>
<dbReference type="SMART" id="SM00564">
    <property type="entry name" value="PQQ"/>
    <property type="match status" value="6"/>
</dbReference>
<dbReference type="InterPro" id="IPR002372">
    <property type="entry name" value="PQQ_rpt_dom"/>
</dbReference>
<comment type="caution">
    <text evidence="6">The sequence shown here is derived from an EMBL/GenBank/DDBJ whole genome shotgun (WGS) entry which is preliminary data.</text>
</comment>
<sequence length="545" mass="58258">MHLKSPEYVRKIATLVSLLLAAPAAFAASPSGWTTYGYDYANTRHVSFSQINPQNVKSLAPAWTFQTGIPGSFEASPIVVGKTMYLTSANDGVFALDAATGTLKWKYLPKLGFTSFCCGPVNRGVAVASGKVFVATLDGRLIALDARSGKPVWSAVVGDPKHGFSETLAPLAWSGMVYVGSAGGEYGIRGSVTAYAAATGKELWRWWTTSKNWEGKYRTAVHGISLHRDIAKEKADAAKYADAWKHGGGPVWTTPSLSARQGILYFGTGNPAPQLIGSHRPGDNLYTDSIVALNAHTGKMQWYYQETPHDVWDYDATSPTVLFKARDAKGQMVPAIGQAGKTGWFYVVNRKTGKLIRVSQPFAPNSTIYQKPGPNGSLIEPGALGGANWSPVSYDPATHLVFVASIVQPRFDKPLPYAEWKSGGARWAGSREQVLPTEPGSGTFTAIDVDTGRIAWQYKSPQPMIGGSLSAGGLVFVGENNGMLDAFAAKTGKLLWQHQCGAGVNAPPIAYQIAGKEYITVAAGGNLLLNTKPGDSVITFALPKH</sequence>
<feature type="signal peptide" evidence="4">
    <location>
        <begin position="1"/>
        <end position="27"/>
    </location>
</feature>
<comment type="cofactor">
    <cofactor evidence="1">
        <name>pyrroloquinoline quinone</name>
        <dbReference type="ChEBI" id="CHEBI:58442"/>
    </cofactor>
</comment>
<evidence type="ECO:0000256" key="1">
    <source>
        <dbReference type="ARBA" id="ARBA00001931"/>
    </source>
</evidence>
<comment type="similarity">
    <text evidence="2">Belongs to the bacterial PQQ dehydrogenase family.</text>
</comment>
<dbReference type="EMBL" id="JAKGBZ010000007">
    <property type="protein sequence ID" value="MCF3946096.1"/>
    <property type="molecule type" value="Genomic_DNA"/>
</dbReference>
<evidence type="ECO:0000313" key="6">
    <source>
        <dbReference type="EMBL" id="MCF3946096.1"/>
    </source>
</evidence>
<dbReference type="Pfam" id="PF01011">
    <property type="entry name" value="PQQ"/>
    <property type="match status" value="2"/>
</dbReference>
<dbReference type="PANTHER" id="PTHR32303">
    <property type="entry name" value="QUINOPROTEIN ALCOHOL DEHYDROGENASE (CYTOCHROME C)"/>
    <property type="match status" value="1"/>
</dbReference>
<keyword evidence="3" id="KW-0560">Oxidoreductase</keyword>
<evidence type="ECO:0000256" key="2">
    <source>
        <dbReference type="ARBA" id="ARBA00008156"/>
    </source>
</evidence>
<evidence type="ECO:0000259" key="5">
    <source>
        <dbReference type="Pfam" id="PF01011"/>
    </source>
</evidence>